<dbReference type="EMBL" id="BTSY01000002">
    <property type="protein sequence ID" value="GMT15536.1"/>
    <property type="molecule type" value="Genomic_DNA"/>
</dbReference>
<gene>
    <name evidence="2" type="ORF">PFISCL1PPCAC_6833</name>
</gene>
<dbReference type="AlphaFoldDB" id="A0AAV5V835"/>
<sequence>LERFLSCTHMSTFPSSSQTMAKSKRSSRPTRREEKNLQQLQQEMVGVQLRNDELRQVLIWMLQQLQQDLQAICPACKGEDVSMHVCLPADISFESMTNKELKELCGTLEHREKRICKDCKRIVAGNHPCVPGGSGVVEMTRYEAESFAEDNAFFGLRMEKGKRVYREFVKIIDFIGNDGTDSIDNPLSLKNGQFLVEWPDREEPTWEESAGFWDRGMVGCFEFLEFLIRKQIDERSKEIEKENEQQFEKSIEIDRIKYRIMEADENDGAGPSWNFQ</sequence>
<organism evidence="2 3">
    <name type="scientific">Pristionchus fissidentatus</name>
    <dbReference type="NCBI Taxonomy" id="1538716"/>
    <lineage>
        <taxon>Eukaryota</taxon>
        <taxon>Metazoa</taxon>
        <taxon>Ecdysozoa</taxon>
        <taxon>Nematoda</taxon>
        <taxon>Chromadorea</taxon>
        <taxon>Rhabditida</taxon>
        <taxon>Rhabditina</taxon>
        <taxon>Diplogasteromorpha</taxon>
        <taxon>Diplogasteroidea</taxon>
        <taxon>Neodiplogasteridae</taxon>
        <taxon>Pristionchus</taxon>
    </lineage>
</organism>
<comment type="caution">
    <text evidence="2">The sequence shown here is derived from an EMBL/GenBank/DDBJ whole genome shotgun (WGS) entry which is preliminary data.</text>
</comment>
<keyword evidence="3" id="KW-1185">Reference proteome</keyword>
<proteinExistence type="predicted"/>
<protein>
    <submittedName>
        <fullName evidence="2">Uncharacterized protein</fullName>
    </submittedName>
</protein>
<evidence type="ECO:0000313" key="2">
    <source>
        <dbReference type="EMBL" id="GMT15536.1"/>
    </source>
</evidence>
<evidence type="ECO:0000256" key="1">
    <source>
        <dbReference type="SAM" id="MobiDB-lite"/>
    </source>
</evidence>
<feature type="region of interest" description="Disordered" evidence="1">
    <location>
        <begin position="10"/>
        <end position="36"/>
    </location>
</feature>
<accession>A0AAV5V835</accession>
<dbReference type="Proteomes" id="UP001432322">
    <property type="component" value="Unassembled WGS sequence"/>
</dbReference>
<evidence type="ECO:0000313" key="3">
    <source>
        <dbReference type="Proteomes" id="UP001432322"/>
    </source>
</evidence>
<reference evidence="2" key="1">
    <citation type="submission" date="2023-10" db="EMBL/GenBank/DDBJ databases">
        <title>Genome assembly of Pristionchus species.</title>
        <authorList>
            <person name="Yoshida K."/>
            <person name="Sommer R.J."/>
        </authorList>
    </citation>
    <scope>NUCLEOTIDE SEQUENCE</scope>
    <source>
        <strain evidence="2">RS5133</strain>
    </source>
</reference>
<name>A0AAV5V835_9BILA</name>
<feature type="compositionally biased region" description="Polar residues" evidence="1">
    <location>
        <begin position="10"/>
        <end position="21"/>
    </location>
</feature>
<feature type="non-terminal residue" evidence="2">
    <location>
        <position position="1"/>
    </location>
</feature>